<reference evidence="2 3" key="1">
    <citation type="submission" date="2011-04" db="EMBL/GenBank/DDBJ databases">
        <authorList>
            <person name="Weinstock G."/>
            <person name="Sodergren E."/>
            <person name="Clifton S."/>
            <person name="Fulton L."/>
            <person name="Fulton B."/>
            <person name="Courtney L."/>
            <person name="Fronick C."/>
            <person name="Harrison M."/>
            <person name="Strong C."/>
            <person name="Farmer C."/>
            <person name="Delahaunty K."/>
            <person name="Markovic C."/>
            <person name="Hall O."/>
            <person name="Minx P."/>
            <person name="Tomlinson C."/>
            <person name="Mitreva M."/>
            <person name="Hou S."/>
            <person name="Chen J."/>
            <person name="Wollam A."/>
            <person name="Pepin K.H."/>
            <person name="Johnson M."/>
            <person name="Bhonagiri V."/>
            <person name="Zhang X."/>
            <person name="Suruliraj S."/>
            <person name="Warren W."/>
            <person name="Chinwalla A."/>
            <person name="Mardis E.R."/>
            <person name="Wilson R.K."/>
        </authorList>
    </citation>
    <scope>NUCLEOTIDE SEQUENCE [LARGE SCALE GENOMIC DNA]</scope>
    <source>
        <strain evidence="2 3">6014059</strain>
    </source>
</reference>
<sequence length="71" mass="8045">MCFAKCETSMKQNTIQSQTTARLFQHPTAEEQRPSRLATIKANAIDFIKFIALSIVLWIVISNLVVWMFGG</sequence>
<evidence type="ECO:0000313" key="2">
    <source>
        <dbReference type="EMBL" id="EGJ66819.1"/>
    </source>
</evidence>
<evidence type="ECO:0008006" key="4">
    <source>
        <dbReference type="Google" id="ProtNLM"/>
    </source>
</evidence>
<comment type="caution">
    <text evidence="2">The sequence shown here is derived from an EMBL/GenBank/DDBJ whole genome shotgun (WGS) entry which is preliminary data.</text>
</comment>
<organism evidence="2 3">
    <name type="scientific">Acinetobacter baumannii 6014059</name>
    <dbReference type="NCBI Taxonomy" id="525242"/>
    <lineage>
        <taxon>Bacteria</taxon>
        <taxon>Pseudomonadati</taxon>
        <taxon>Pseudomonadota</taxon>
        <taxon>Gammaproteobacteria</taxon>
        <taxon>Moraxellales</taxon>
        <taxon>Moraxellaceae</taxon>
        <taxon>Acinetobacter</taxon>
        <taxon>Acinetobacter calcoaceticus/baumannii complex</taxon>
    </lineage>
</organism>
<protein>
    <recommendedName>
        <fullName evidence="4">Transmembrane protein</fullName>
    </recommendedName>
</protein>
<dbReference type="EMBL" id="ACYS02000188">
    <property type="protein sequence ID" value="EGJ66819.1"/>
    <property type="molecule type" value="Genomic_DNA"/>
</dbReference>
<evidence type="ECO:0000313" key="3">
    <source>
        <dbReference type="Proteomes" id="UP000003204"/>
    </source>
</evidence>
<dbReference type="Proteomes" id="UP000003204">
    <property type="component" value="Unassembled WGS sequence"/>
</dbReference>
<gene>
    <name evidence="2" type="ORF">HMPREF0022_03340</name>
</gene>
<keyword evidence="1" id="KW-0472">Membrane</keyword>
<feature type="transmembrane region" description="Helical" evidence="1">
    <location>
        <begin position="50"/>
        <end position="70"/>
    </location>
</feature>
<proteinExistence type="predicted"/>
<keyword evidence="1" id="KW-0812">Transmembrane</keyword>
<keyword evidence="1" id="KW-1133">Transmembrane helix</keyword>
<evidence type="ECO:0000256" key="1">
    <source>
        <dbReference type="SAM" id="Phobius"/>
    </source>
</evidence>
<accession>A0A828SFY6</accession>
<name>A0A828SFY6_ACIBA</name>
<dbReference type="AlphaFoldDB" id="A0A828SFY6"/>